<evidence type="ECO:0000256" key="2">
    <source>
        <dbReference type="SAM" id="Phobius"/>
    </source>
</evidence>
<evidence type="ECO:0000313" key="3">
    <source>
        <dbReference type="EMBL" id="KIR63109.1"/>
    </source>
</evidence>
<proteinExistence type="predicted"/>
<keyword evidence="2" id="KW-0812">Transmembrane</keyword>
<feature type="transmembrane region" description="Helical" evidence="2">
    <location>
        <begin position="20"/>
        <end position="43"/>
    </location>
</feature>
<keyword evidence="4" id="KW-1185">Reference proteome</keyword>
<dbReference type="EMBL" id="JXSX01000002">
    <property type="protein sequence ID" value="KIR63109.1"/>
    <property type="molecule type" value="Genomic_DNA"/>
</dbReference>
<feature type="compositionally biased region" description="Basic and acidic residues" evidence="1">
    <location>
        <begin position="48"/>
        <end position="62"/>
    </location>
</feature>
<organism evidence="3 4">
    <name type="scientific">Micromonospora haikouensis</name>
    <dbReference type="NCBI Taxonomy" id="686309"/>
    <lineage>
        <taxon>Bacteria</taxon>
        <taxon>Bacillati</taxon>
        <taxon>Actinomycetota</taxon>
        <taxon>Actinomycetes</taxon>
        <taxon>Micromonosporales</taxon>
        <taxon>Micromonosporaceae</taxon>
        <taxon>Micromonospora</taxon>
    </lineage>
</organism>
<sequence>MPAVARSAAGLDRVAYRWDMTTLMVLFGATLALIVSAFLVVAWRDRRRQSSPEDSAAAREAARTQQRYAAERHGSQGDVWRNGQSQASP</sequence>
<gene>
    <name evidence="3" type="ORF">TK50_19655</name>
</gene>
<evidence type="ECO:0000256" key="1">
    <source>
        <dbReference type="SAM" id="MobiDB-lite"/>
    </source>
</evidence>
<evidence type="ECO:0000313" key="4">
    <source>
        <dbReference type="Proteomes" id="UP000032254"/>
    </source>
</evidence>
<comment type="caution">
    <text evidence="3">The sequence shown here is derived from an EMBL/GenBank/DDBJ whole genome shotgun (WGS) entry which is preliminary data.</text>
</comment>
<dbReference type="PATRIC" id="fig|47853.6.peg.4114"/>
<name>A0A0D0WX10_9ACTN</name>
<dbReference type="AlphaFoldDB" id="A0A0D0WX10"/>
<dbReference type="Proteomes" id="UP000032254">
    <property type="component" value="Unassembled WGS sequence"/>
</dbReference>
<accession>A0A0D0WX10</accession>
<feature type="region of interest" description="Disordered" evidence="1">
    <location>
        <begin position="47"/>
        <end position="89"/>
    </location>
</feature>
<keyword evidence="2" id="KW-0472">Membrane</keyword>
<reference evidence="3 4" key="1">
    <citation type="submission" date="2015-01" db="EMBL/GenBank/DDBJ databases">
        <title>Sequencing and annotation of Micromonospora carbonacea strain JXNU-1 genome.</title>
        <authorList>
            <person name="Long Z."/>
            <person name="Huang Y."/>
            <person name="Jiang Y."/>
        </authorList>
    </citation>
    <scope>NUCLEOTIDE SEQUENCE [LARGE SCALE GENOMIC DNA]</scope>
    <source>
        <strain evidence="3 4">JXNU-1</strain>
    </source>
</reference>
<protein>
    <submittedName>
        <fullName evidence="3">Uncharacterized protein</fullName>
    </submittedName>
</protein>
<keyword evidence="2" id="KW-1133">Transmembrane helix</keyword>